<dbReference type="Pfam" id="PF01039">
    <property type="entry name" value="Carboxyl_trans"/>
    <property type="match status" value="1"/>
</dbReference>
<evidence type="ECO:0000259" key="1">
    <source>
        <dbReference type="PROSITE" id="PS50980"/>
    </source>
</evidence>
<dbReference type="Proteomes" id="UP000075806">
    <property type="component" value="Unassembled WGS sequence"/>
</dbReference>
<dbReference type="PANTHER" id="PTHR43842:SF2">
    <property type="entry name" value="PROPIONYL-COA CARBOXYLASE BETA CHAIN, MITOCHONDRIAL"/>
    <property type="match status" value="1"/>
</dbReference>
<protein>
    <submittedName>
        <fullName evidence="3">Methylmalonyl-CoA carboxyltransferase</fullName>
    </submittedName>
</protein>
<dbReference type="InterPro" id="IPR034733">
    <property type="entry name" value="AcCoA_carboxyl_beta"/>
</dbReference>
<dbReference type="RefSeq" id="WP_061948620.1">
    <property type="nucleotide sequence ID" value="NZ_LTAO01000012.1"/>
</dbReference>
<gene>
    <name evidence="3" type="ORF">AZF04_06195</name>
</gene>
<dbReference type="GO" id="GO:0016740">
    <property type="term" value="F:transferase activity"/>
    <property type="evidence" value="ECO:0007669"/>
    <property type="project" value="UniProtKB-KW"/>
</dbReference>
<evidence type="ECO:0000313" key="3">
    <source>
        <dbReference type="EMBL" id="KYG32350.1"/>
    </source>
</evidence>
<dbReference type="InterPro" id="IPR051047">
    <property type="entry name" value="AccD/PCCB"/>
</dbReference>
<feature type="domain" description="CoA carboxyltransferase N-terminal" evidence="1">
    <location>
        <begin position="1"/>
        <end position="255"/>
    </location>
</feature>
<dbReference type="Gene3D" id="3.90.226.10">
    <property type="entry name" value="2-enoyl-CoA Hydratase, Chain A, domain 1"/>
    <property type="match status" value="2"/>
</dbReference>
<organism evidence="3 4">
    <name type="scientific">Alkalihalobacillus trypoxylicola</name>
    <dbReference type="NCBI Taxonomy" id="519424"/>
    <lineage>
        <taxon>Bacteria</taxon>
        <taxon>Bacillati</taxon>
        <taxon>Bacillota</taxon>
        <taxon>Bacilli</taxon>
        <taxon>Bacillales</taxon>
        <taxon>Bacillaceae</taxon>
        <taxon>Alkalihalobacillus</taxon>
    </lineage>
</organism>
<proteinExistence type="predicted"/>
<dbReference type="GO" id="GO:0004658">
    <property type="term" value="F:propionyl-CoA carboxylase activity"/>
    <property type="evidence" value="ECO:0007669"/>
    <property type="project" value="TreeGrafter"/>
</dbReference>
<dbReference type="SUPFAM" id="SSF52096">
    <property type="entry name" value="ClpP/crotonase"/>
    <property type="match status" value="2"/>
</dbReference>
<dbReference type="InterPro" id="IPR000438">
    <property type="entry name" value="Acetyl_CoA_COase_Trfase_b_su"/>
</dbReference>
<keyword evidence="4" id="KW-1185">Reference proteome</keyword>
<keyword evidence="3" id="KW-0808">Transferase</keyword>
<evidence type="ECO:0000259" key="2">
    <source>
        <dbReference type="PROSITE" id="PS50989"/>
    </source>
</evidence>
<dbReference type="PRINTS" id="PR01070">
    <property type="entry name" value="ACCCTRFRASEB"/>
</dbReference>
<dbReference type="InterPro" id="IPR029045">
    <property type="entry name" value="ClpP/crotonase-like_dom_sf"/>
</dbReference>
<evidence type="ECO:0000313" key="4">
    <source>
        <dbReference type="Proteomes" id="UP000075806"/>
    </source>
</evidence>
<dbReference type="GO" id="GO:0006633">
    <property type="term" value="P:fatty acid biosynthetic process"/>
    <property type="evidence" value="ECO:0007669"/>
    <property type="project" value="InterPro"/>
</dbReference>
<name>A0A162EDV7_9BACI</name>
<dbReference type="OrthoDB" id="9803706at2"/>
<dbReference type="GO" id="GO:0009317">
    <property type="term" value="C:acetyl-CoA carboxylase complex"/>
    <property type="evidence" value="ECO:0007669"/>
    <property type="project" value="InterPro"/>
</dbReference>
<dbReference type="PANTHER" id="PTHR43842">
    <property type="entry name" value="PROPIONYL-COA CARBOXYLASE BETA CHAIN"/>
    <property type="match status" value="1"/>
</dbReference>
<dbReference type="STRING" id="519424.AZF04_06195"/>
<dbReference type="EMBL" id="LTAO01000012">
    <property type="protein sequence ID" value="KYG32350.1"/>
    <property type="molecule type" value="Genomic_DNA"/>
</dbReference>
<comment type="caution">
    <text evidence="3">The sequence shown here is derived from an EMBL/GenBank/DDBJ whole genome shotgun (WGS) entry which is preliminary data.</text>
</comment>
<dbReference type="InterPro" id="IPR011763">
    <property type="entry name" value="COA_CT_C"/>
</dbReference>
<dbReference type="GO" id="GO:0003989">
    <property type="term" value="F:acetyl-CoA carboxylase activity"/>
    <property type="evidence" value="ECO:0007669"/>
    <property type="project" value="InterPro"/>
</dbReference>
<dbReference type="PROSITE" id="PS50989">
    <property type="entry name" value="COA_CT_CTER"/>
    <property type="match status" value="1"/>
</dbReference>
<reference evidence="3" key="1">
    <citation type="submission" date="2016-02" db="EMBL/GenBank/DDBJ databases">
        <title>Genome sequence of Bacillus trypoxylicola KCTC 13244(T).</title>
        <authorList>
            <person name="Jeong H."/>
            <person name="Park S.-H."/>
            <person name="Choi S.-K."/>
        </authorList>
    </citation>
    <scope>NUCLEOTIDE SEQUENCE [LARGE SCALE GENOMIC DNA]</scope>
    <source>
        <strain evidence="3">KCTC 13244</strain>
    </source>
</reference>
<sequence>MKKQINQLETLKIRLKRGGGKEKIKQQYLKGKRTARERINILLDHKSFTELNTFMTKNTNVRSVENLEGDGVITGYGKIKEKLVFVYAQDFTVHGGSLGEIQAKKIVKIMDMAFENKAPIIGLIDSGGANIQEGVKALDGYGQILYRNCIYSGIIPQISVILGPCAGGAVYSPALCDFVFMVKNISKMFITGPRVIEEVTGEYIDEEKLGGTNIHSKESGVAHFVEETEEEILKRVREVVSYIPDANKGNDTFAKEEIQAPVTGNLLEIVPTERKKTYNMHHVIEHIVDKGSILEVQKEYARNMIVSFAKVGGQVVGIVANNPKVKAGAIDIDASDKCARFVRFCDAFKIPLIVLEDVGGFLPGIHEEQKGLIRHGAKVIFAFSEATVPKITVIIRKAYGGAFVALNSKALGADFVFAWPSAEIAVMGAEGAIQILHTKELAENKEGNFKQKKIEEYYEKYANPYLAASFGMIDEMISPTDTRKYLISSLQTLKNKSKHLPINRHNNLPL</sequence>
<feature type="domain" description="CoA carboxyltransferase C-terminal" evidence="2">
    <location>
        <begin position="265"/>
        <end position="492"/>
    </location>
</feature>
<dbReference type="PROSITE" id="PS50980">
    <property type="entry name" value="COA_CT_NTER"/>
    <property type="match status" value="1"/>
</dbReference>
<dbReference type="AlphaFoldDB" id="A0A162EDV7"/>
<dbReference type="InterPro" id="IPR011762">
    <property type="entry name" value="COA_CT_N"/>
</dbReference>
<accession>A0A162EDV7</accession>